<evidence type="ECO:0000313" key="3">
    <source>
        <dbReference type="EMBL" id="HIW94563.1"/>
    </source>
</evidence>
<evidence type="ECO:0000256" key="2">
    <source>
        <dbReference type="SAM" id="SignalP"/>
    </source>
</evidence>
<sequence>MKRTICVLSLMVMMMGLAACQFPSMGKKQAEPTPTPTASSAVTTEQKEEKVVHGVINRLDSYLVLITDDDEYQIMDYAEGVSADGFAEGDKVNVTYTGKLGVESETPVIIAIEKAE</sequence>
<feature type="signal peptide" evidence="2">
    <location>
        <begin position="1"/>
        <end position="18"/>
    </location>
</feature>
<evidence type="ECO:0000313" key="4">
    <source>
        <dbReference type="Proteomes" id="UP000824192"/>
    </source>
</evidence>
<feature type="chain" id="PRO_5038395395" description="DUF1344 domain-containing protein" evidence="2">
    <location>
        <begin position="19"/>
        <end position="116"/>
    </location>
</feature>
<dbReference type="PROSITE" id="PS51257">
    <property type="entry name" value="PROKAR_LIPOPROTEIN"/>
    <property type="match status" value="1"/>
</dbReference>
<evidence type="ECO:0008006" key="5">
    <source>
        <dbReference type="Google" id="ProtNLM"/>
    </source>
</evidence>
<protein>
    <recommendedName>
        <fullName evidence="5">DUF1344 domain-containing protein</fullName>
    </recommendedName>
</protein>
<evidence type="ECO:0000256" key="1">
    <source>
        <dbReference type="SAM" id="MobiDB-lite"/>
    </source>
</evidence>
<dbReference type="Proteomes" id="UP000824192">
    <property type="component" value="Unassembled WGS sequence"/>
</dbReference>
<reference evidence="3" key="1">
    <citation type="journal article" date="2021" name="PeerJ">
        <title>Extensive microbial diversity within the chicken gut microbiome revealed by metagenomics and culture.</title>
        <authorList>
            <person name="Gilroy R."/>
            <person name="Ravi A."/>
            <person name="Getino M."/>
            <person name="Pursley I."/>
            <person name="Horton D.L."/>
            <person name="Alikhan N.F."/>
            <person name="Baker D."/>
            <person name="Gharbi K."/>
            <person name="Hall N."/>
            <person name="Watson M."/>
            <person name="Adriaenssens E.M."/>
            <person name="Foster-Nyarko E."/>
            <person name="Jarju S."/>
            <person name="Secka A."/>
            <person name="Antonio M."/>
            <person name="Oren A."/>
            <person name="Chaudhuri R.R."/>
            <person name="La Ragione R."/>
            <person name="Hildebrand F."/>
            <person name="Pallen M.J."/>
        </authorList>
    </citation>
    <scope>NUCLEOTIDE SEQUENCE</scope>
    <source>
        <strain evidence="3">ChiGjej6B6-1540</strain>
    </source>
</reference>
<keyword evidence="2" id="KW-0732">Signal</keyword>
<comment type="caution">
    <text evidence="3">The sequence shown here is derived from an EMBL/GenBank/DDBJ whole genome shotgun (WGS) entry which is preliminary data.</text>
</comment>
<accession>A0A9D1RUN0</accession>
<feature type="region of interest" description="Disordered" evidence="1">
    <location>
        <begin position="25"/>
        <end position="47"/>
    </location>
</feature>
<dbReference type="AlphaFoldDB" id="A0A9D1RUN0"/>
<gene>
    <name evidence="3" type="ORF">H9868_08520</name>
</gene>
<proteinExistence type="predicted"/>
<dbReference type="EMBL" id="DXGA01000183">
    <property type="protein sequence ID" value="HIW94563.1"/>
    <property type="molecule type" value="Genomic_DNA"/>
</dbReference>
<organism evidence="3 4">
    <name type="scientific">Candidatus Flavonifractor merdipullorum</name>
    <dbReference type="NCBI Taxonomy" id="2838590"/>
    <lineage>
        <taxon>Bacteria</taxon>
        <taxon>Bacillati</taxon>
        <taxon>Bacillota</taxon>
        <taxon>Clostridia</taxon>
        <taxon>Eubacteriales</taxon>
        <taxon>Oscillospiraceae</taxon>
        <taxon>Flavonifractor</taxon>
    </lineage>
</organism>
<reference evidence="3" key="2">
    <citation type="submission" date="2021-04" db="EMBL/GenBank/DDBJ databases">
        <authorList>
            <person name="Gilroy R."/>
        </authorList>
    </citation>
    <scope>NUCLEOTIDE SEQUENCE</scope>
    <source>
        <strain evidence="3">ChiGjej6B6-1540</strain>
    </source>
</reference>
<name>A0A9D1RUN0_9FIRM</name>